<sequence>MICKIFYRKVTGDVEKMRISKKEEKKCKIVETEKTKEINGGKKWLRGKSGSKILQK</sequence>
<reference evidence="4 5" key="1">
    <citation type="submission" date="2015-09" db="EMBL/GenBank/DDBJ databases">
        <authorList>
            <consortium name="Pathogen Informatics"/>
        </authorList>
    </citation>
    <scope>NUCLEOTIDE SEQUENCE [LARGE SCALE GENOMIC DNA]</scope>
    <source>
        <strain evidence="2 4">2789STDY5834866</strain>
        <strain evidence="1 5">2789STDY5834962</strain>
    </source>
</reference>
<dbReference type="EMBL" id="CYZK01000004">
    <property type="protein sequence ID" value="CUN80241.1"/>
    <property type="molecule type" value="Genomic_DNA"/>
</dbReference>
<dbReference type="STRING" id="410072.ERS852525_01905"/>
<dbReference type="AlphaFoldDB" id="A0A173RMY8"/>
<evidence type="ECO:0000313" key="3">
    <source>
        <dbReference type="EMBL" id="GLG86577.1"/>
    </source>
</evidence>
<dbReference type="Proteomes" id="UP001145109">
    <property type="component" value="Unassembled WGS sequence"/>
</dbReference>
<reference evidence="3" key="2">
    <citation type="submission" date="2022-09" db="EMBL/GenBank/DDBJ databases">
        <title>Draft genome sequence of Coprococcus comes strain 31264.</title>
        <authorList>
            <person name="Atsushi H."/>
            <person name="Moriya O."/>
            <person name="Mitsuo S."/>
        </authorList>
    </citation>
    <scope>NUCLEOTIDE SEQUENCE</scope>
    <source>
        <strain evidence="3">JCM 31264</strain>
    </source>
</reference>
<protein>
    <submittedName>
        <fullName evidence="1">Uncharacterized protein</fullName>
    </submittedName>
</protein>
<accession>A0A173RMY8</accession>
<reference evidence="3" key="3">
    <citation type="submission" date="2022-11" db="EMBL/GenBank/DDBJ databases">
        <title>Draft genome sequence of Coprococcus comes strain 31264.</title>
        <authorList>
            <person name="Hisatomi A."/>
            <person name="Ohkuma M."/>
            <person name="Sakamoto M."/>
        </authorList>
    </citation>
    <scope>NUCLEOTIDE SEQUENCE</scope>
    <source>
        <strain evidence="3">JCM 31264</strain>
    </source>
</reference>
<dbReference type="RefSeq" id="WP_008369347.1">
    <property type="nucleotide sequence ID" value="NZ_JAAIMO010000005.1"/>
</dbReference>
<evidence type="ECO:0000313" key="5">
    <source>
        <dbReference type="Proteomes" id="UP000095727"/>
    </source>
</evidence>
<dbReference type="EMBL" id="CYXR01000004">
    <property type="protein sequence ID" value="CUM79251.1"/>
    <property type="molecule type" value="Genomic_DNA"/>
</dbReference>
<dbReference type="Proteomes" id="UP000095362">
    <property type="component" value="Unassembled WGS sequence"/>
</dbReference>
<dbReference type="EMBL" id="BSCI01000005">
    <property type="protein sequence ID" value="GLG86577.1"/>
    <property type="molecule type" value="Genomic_DNA"/>
</dbReference>
<evidence type="ECO:0000313" key="2">
    <source>
        <dbReference type="EMBL" id="CUN80241.1"/>
    </source>
</evidence>
<dbReference type="Proteomes" id="UP000095727">
    <property type="component" value="Unassembled WGS sequence"/>
</dbReference>
<dbReference type="PaxDb" id="410072-ERS852525_01905"/>
<gene>
    <name evidence="3" type="ORF">comes_11220</name>
    <name evidence="2" type="ORF">ERS852481_00832</name>
    <name evidence="1" type="ORF">ERS852574_00731</name>
</gene>
<proteinExistence type="predicted"/>
<organism evidence="1 5">
    <name type="scientific">Coprococcus comes</name>
    <dbReference type="NCBI Taxonomy" id="410072"/>
    <lineage>
        <taxon>Bacteria</taxon>
        <taxon>Bacillati</taxon>
        <taxon>Bacillota</taxon>
        <taxon>Clostridia</taxon>
        <taxon>Lachnospirales</taxon>
        <taxon>Lachnospiraceae</taxon>
        <taxon>Coprococcus</taxon>
    </lineage>
</organism>
<evidence type="ECO:0000313" key="1">
    <source>
        <dbReference type="EMBL" id="CUM79251.1"/>
    </source>
</evidence>
<name>A0A173RMY8_9FIRM</name>
<evidence type="ECO:0000313" key="4">
    <source>
        <dbReference type="Proteomes" id="UP000095362"/>
    </source>
</evidence>